<reference evidence="1" key="1">
    <citation type="submission" date="2021-06" db="EMBL/GenBank/DDBJ databases">
        <authorList>
            <person name="Kallberg Y."/>
            <person name="Tangrot J."/>
            <person name="Rosling A."/>
        </authorList>
    </citation>
    <scope>NUCLEOTIDE SEQUENCE</scope>
    <source>
        <strain evidence="1">MA461A</strain>
    </source>
</reference>
<feature type="non-terminal residue" evidence="1">
    <location>
        <position position="1"/>
    </location>
</feature>
<sequence length="74" mass="8827">ELSTKSEDNLYYNFWEDEFSLAIYLAKSIEGLNQNDQEIYYNIKLKVTTKQRQEACKLLVKNYDIFTTDIFEEG</sequence>
<name>A0ACA9S463_9GLOM</name>
<protein>
    <submittedName>
        <fullName evidence="1">19414_t:CDS:1</fullName>
    </submittedName>
</protein>
<organism evidence="1 2">
    <name type="scientific">Racocetra persica</name>
    <dbReference type="NCBI Taxonomy" id="160502"/>
    <lineage>
        <taxon>Eukaryota</taxon>
        <taxon>Fungi</taxon>
        <taxon>Fungi incertae sedis</taxon>
        <taxon>Mucoromycota</taxon>
        <taxon>Glomeromycotina</taxon>
        <taxon>Glomeromycetes</taxon>
        <taxon>Diversisporales</taxon>
        <taxon>Gigasporaceae</taxon>
        <taxon>Racocetra</taxon>
    </lineage>
</organism>
<dbReference type="EMBL" id="CAJVQC010090691">
    <property type="protein sequence ID" value="CAG8825550.1"/>
    <property type="molecule type" value="Genomic_DNA"/>
</dbReference>
<evidence type="ECO:0000313" key="2">
    <source>
        <dbReference type="Proteomes" id="UP000789920"/>
    </source>
</evidence>
<evidence type="ECO:0000313" key="1">
    <source>
        <dbReference type="EMBL" id="CAG8825550.1"/>
    </source>
</evidence>
<comment type="caution">
    <text evidence="1">The sequence shown here is derived from an EMBL/GenBank/DDBJ whole genome shotgun (WGS) entry which is preliminary data.</text>
</comment>
<gene>
    <name evidence="1" type="ORF">RPERSI_LOCUS26511</name>
</gene>
<dbReference type="Proteomes" id="UP000789920">
    <property type="component" value="Unassembled WGS sequence"/>
</dbReference>
<proteinExistence type="predicted"/>
<accession>A0ACA9S463</accession>
<keyword evidence="2" id="KW-1185">Reference proteome</keyword>